<keyword evidence="1" id="KW-0472">Membrane</keyword>
<gene>
    <name evidence="2" type="ORF">BJ997_004064</name>
</gene>
<protein>
    <submittedName>
        <fullName evidence="2">Uncharacterized protein</fullName>
    </submittedName>
</protein>
<keyword evidence="1" id="KW-0812">Transmembrane</keyword>
<sequence>MNQPANNVRGTRAPTTEEVIEARRTRQVKSVELAALRHTATGWRNAGVISAGIALLGGVTAGRDILGDLDDPIRTIVLILLGTGVIAGFLAVAFAVRASIGWPANAATHDPMSLARWEQREVTLGVRLIQWSMTLAGLAIGSILVALALSLPAPTSDRVLIHTVSEGSYCSADIALDKEFAHLSVGSLSVKIPREDISSISSVAVCP</sequence>
<dbReference type="Proteomes" id="UP000561726">
    <property type="component" value="Unassembled WGS sequence"/>
</dbReference>
<dbReference type="AlphaFoldDB" id="A0A7W9A0F8"/>
<evidence type="ECO:0000313" key="3">
    <source>
        <dbReference type="Proteomes" id="UP000561726"/>
    </source>
</evidence>
<proteinExistence type="predicted"/>
<organism evidence="2 3">
    <name type="scientific">Cryobacterium roopkundense</name>
    <dbReference type="NCBI Taxonomy" id="1001240"/>
    <lineage>
        <taxon>Bacteria</taxon>
        <taxon>Bacillati</taxon>
        <taxon>Actinomycetota</taxon>
        <taxon>Actinomycetes</taxon>
        <taxon>Micrococcales</taxon>
        <taxon>Microbacteriaceae</taxon>
        <taxon>Cryobacterium</taxon>
    </lineage>
</organism>
<feature type="transmembrane region" description="Helical" evidence="1">
    <location>
        <begin position="76"/>
        <end position="96"/>
    </location>
</feature>
<dbReference type="EMBL" id="JACHBQ010000001">
    <property type="protein sequence ID" value="MBB5643516.1"/>
    <property type="molecule type" value="Genomic_DNA"/>
</dbReference>
<evidence type="ECO:0000313" key="2">
    <source>
        <dbReference type="EMBL" id="MBB5643516.1"/>
    </source>
</evidence>
<name>A0A7W9A0F8_9MICO</name>
<evidence type="ECO:0000256" key="1">
    <source>
        <dbReference type="SAM" id="Phobius"/>
    </source>
</evidence>
<accession>A0A7W9A0F8</accession>
<reference evidence="2 3" key="1">
    <citation type="submission" date="2020-08" db="EMBL/GenBank/DDBJ databases">
        <title>Sequencing the genomes of 1000 actinobacteria strains.</title>
        <authorList>
            <person name="Klenk H.-P."/>
        </authorList>
    </citation>
    <scope>NUCLEOTIDE SEQUENCE [LARGE SCALE GENOMIC DNA]</scope>
    <source>
        <strain evidence="2 3">DSM 21065</strain>
    </source>
</reference>
<comment type="caution">
    <text evidence="2">The sequence shown here is derived from an EMBL/GenBank/DDBJ whole genome shotgun (WGS) entry which is preliminary data.</text>
</comment>
<keyword evidence="1" id="KW-1133">Transmembrane helix</keyword>
<feature type="transmembrane region" description="Helical" evidence="1">
    <location>
        <begin position="128"/>
        <end position="151"/>
    </location>
</feature>